<name>A0ABD3UJ74_9LAMI</name>
<comment type="caution">
    <text evidence="1">The sequence shown here is derived from an EMBL/GenBank/DDBJ whole genome shotgun (WGS) entry which is preliminary data.</text>
</comment>
<gene>
    <name evidence="1" type="ORF">ACJIZ3_011409</name>
</gene>
<evidence type="ECO:0000313" key="2">
    <source>
        <dbReference type="Proteomes" id="UP001634393"/>
    </source>
</evidence>
<protein>
    <submittedName>
        <fullName evidence="1">Uncharacterized protein</fullName>
    </submittedName>
</protein>
<sequence length="77" mass="9070">MMLTLSSNNEFWSPAIASSAMLFRSLQYEAKLQPIYHMNYIACINMELLLNQVEFQVYERLTWMQPPTLNSSLLFVF</sequence>
<organism evidence="1 2">
    <name type="scientific">Penstemon smallii</name>
    <dbReference type="NCBI Taxonomy" id="265156"/>
    <lineage>
        <taxon>Eukaryota</taxon>
        <taxon>Viridiplantae</taxon>
        <taxon>Streptophyta</taxon>
        <taxon>Embryophyta</taxon>
        <taxon>Tracheophyta</taxon>
        <taxon>Spermatophyta</taxon>
        <taxon>Magnoliopsida</taxon>
        <taxon>eudicotyledons</taxon>
        <taxon>Gunneridae</taxon>
        <taxon>Pentapetalae</taxon>
        <taxon>asterids</taxon>
        <taxon>lamiids</taxon>
        <taxon>Lamiales</taxon>
        <taxon>Plantaginaceae</taxon>
        <taxon>Cheloneae</taxon>
        <taxon>Penstemon</taxon>
    </lineage>
</organism>
<accession>A0ABD3UJ74</accession>
<dbReference type="Proteomes" id="UP001634393">
    <property type="component" value="Unassembled WGS sequence"/>
</dbReference>
<dbReference type="EMBL" id="JBJXBP010000001">
    <property type="protein sequence ID" value="KAL3849527.1"/>
    <property type="molecule type" value="Genomic_DNA"/>
</dbReference>
<dbReference type="AlphaFoldDB" id="A0ABD3UJ74"/>
<proteinExistence type="predicted"/>
<keyword evidence="2" id="KW-1185">Reference proteome</keyword>
<reference evidence="1 2" key="1">
    <citation type="submission" date="2024-12" db="EMBL/GenBank/DDBJ databases">
        <title>The unique morphological basis and parallel evolutionary history of personate flowers in Penstemon.</title>
        <authorList>
            <person name="Depatie T.H."/>
            <person name="Wessinger C.A."/>
        </authorList>
    </citation>
    <scope>NUCLEOTIDE SEQUENCE [LARGE SCALE GENOMIC DNA]</scope>
    <source>
        <strain evidence="1">WTNN_2</strain>
        <tissue evidence="1">Leaf</tissue>
    </source>
</reference>
<evidence type="ECO:0000313" key="1">
    <source>
        <dbReference type="EMBL" id="KAL3849527.1"/>
    </source>
</evidence>